<name>A0A6P8D3T8_PUNGR</name>
<evidence type="ECO:0000256" key="1">
    <source>
        <dbReference type="SAM" id="MobiDB-lite"/>
    </source>
</evidence>
<protein>
    <submittedName>
        <fullName evidence="4">Uncharacterized protein LOC116199790 isoform X1</fullName>
    </submittedName>
</protein>
<dbReference type="GeneID" id="116199790"/>
<evidence type="ECO:0000259" key="2">
    <source>
        <dbReference type="Pfam" id="PF12697"/>
    </source>
</evidence>
<accession>A0A6P8D3T8</accession>
<proteinExistence type="predicted"/>
<feature type="domain" description="AB hydrolase-1" evidence="2">
    <location>
        <begin position="84"/>
        <end position="363"/>
    </location>
</feature>
<dbReference type="AlphaFoldDB" id="A0A6P8D3T8"/>
<dbReference type="Gene3D" id="3.40.50.1820">
    <property type="entry name" value="alpha/beta hydrolase"/>
    <property type="match status" value="1"/>
</dbReference>
<dbReference type="PRINTS" id="PR00412">
    <property type="entry name" value="EPOXHYDRLASE"/>
</dbReference>
<gene>
    <name evidence="4" type="primary">LOC116199790</name>
</gene>
<dbReference type="InterPro" id="IPR029058">
    <property type="entry name" value="AB_hydrolase_fold"/>
</dbReference>
<dbReference type="OrthoDB" id="6431331at2759"/>
<sequence>MGAMAFALSVGSIPAASIRRSFRRFRVSADGEFPPFLPKQVENIRDGFARKLASRIERLPVDLSGIRVMASCVKPLVSGKASPLVLLHGFDSSCLEWRYGYPLLEEAGLETWAIDILGWGFSDLKRRPPCNVASKREHLYRMWKAYIKKPMILVGPSLGAAVAIDFAVAHPEAVSASFYFLFAGGQVLTSIGTHISVSKKTKIDTSVGVLDGILNFQVEKLVLIDASVYTEGTGKMSSLPKALAYAGVAILKSFPLRFYVNVLAFNGLPVNTNIDWANIGRLHCRYPWWEDATVDFMLSGGYNVTAQIGQVKQRTLIIWGQDDKIIDSKLAERLHCELPSAILHQIPDCGHIPHVEKPGAVVKLITEFVLEEDRRELLLVSQPRDASQQTDSPDPAPPLH</sequence>
<feature type="region of interest" description="Disordered" evidence="1">
    <location>
        <begin position="380"/>
        <end position="400"/>
    </location>
</feature>
<dbReference type="PANTHER" id="PTHR43689">
    <property type="entry name" value="HYDROLASE"/>
    <property type="match status" value="1"/>
</dbReference>
<reference evidence="4" key="2">
    <citation type="submission" date="2025-08" db="UniProtKB">
        <authorList>
            <consortium name="RefSeq"/>
        </authorList>
    </citation>
    <scope>IDENTIFICATION</scope>
    <source>
        <tissue evidence="4">Leaf</tissue>
    </source>
</reference>
<dbReference type="InterPro" id="IPR000073">
    <property type="entry name" value="AB_hydrolase_1"/>
</dbReference>
<dbReference type="Pfam" id="PF12697">
    <property type="entry name" value="Abhydrolase_6"/>
    <property type="match status" value="1"/>
</dbReference>
<reference evidence="3" key="1">
    <citation type="journal article" date="2020" name="Plant Biotechnol. J.">
        <title>The pomegranate (Punica granatum L.) draft genome dissects genetic divergence between soft- and hard-seeded cultivars.</title>
        <authorList>
            <person name="Luo X."/>
            <person name="Li H."/>
            <person name="Wu Z."/>
            <person name="Yao W."/>
            <person name="Zhao P."/>
            <person name="Cao D."/>
            <person name="Yu H."/>
            <person name="Li K."/>
            <person name="Poudel K."/>
            <person name="Zhao D."/>
            <person name="Zhang F."/>
            <person name="Xia X."/>
            <person name="Chen L."/>
            <person name="Wang Q."/>
            <person name="Jing D."/>
            <person name="Cao S."/>
        </authorList>
    </citation>
    <scope>NUCLEOTIDE SEQUENCE [LARGE SCALE GENOMIC DNA]</scope>
    <source>
        <strain evidence="3">cv. Tunisia</strain>
    </source>
</reference>
<dbReference type="InterPro" id="IPR000639">
    <property type="entry name" value="Epox_hydrolase-like"/>
</dbReference>
<dbReference type="GO" id="GO:0003824">
    <property type="term" value="F:catalytic activity"/>
    <property type="evidence" value="ECO:0007669"/>
    <property type="project" value="InterPro"/>
</dbReference>
<dbReference type="PANTHER" id="PTHR43689:SF8">
    <property type="entry name" value="ALPHA_BETA-HYDROLASES SUPERFAMILY PROTEIN"/>
    <property type="match status" value="1"/>
</dbReference>
<organism evidence="3 4">
    <name type="scientific">Punica granatum</name>
    <name type="common">Pomegranate</name>
    <dbReference type="NCBI Taxonomy" id="22663"/>
    <lineage>
        <taxon>Eukaryota</taxon>
        <taxon>Viridiplantae</taxon>
        <taxon>Streptophyta</taxon>
        <taxon>Embryophyta</taxon>
        <taxon>Tracheophyta</taxon>
        <taxon>Spermatophyta</taxon>
        <taxon>Magnoliopsida</taxon>
        <taxon>eudicotyledons</taxon>
        <taxon>Gunneridae</taxon>
        <taxon>Pentapetalae</taxon>
        <taxon>rosids</taxon>
        <taxon>malvids</taxon>
        <taxon>Myrtales</taxon>
        <taxon>Lythraceae</taxon>
        <taxon>Punica</taxon>
    </lineage>
</organism>
<evidence type="ECO:0000313" key="3">
    <source>
        <dbReference type="Proteomes" id="UP000515151"/>
    </source>
</evidence>
<dbReference type="Proteomes" id="UP000515151">
    <property type="component" value="Chromosome 3"/>
</dbReference>
<dbReference type="SUPFAM" id="SSF53474">
    <property type="entry name" value="alpha/beta-Hydrolases"/>
    <property type="match status" value="1"/>
</dbReference>
<keyword evidence="3" id="KW-1185">Reference proteome</keyword>
<dbReference type="RefSeq" id="XP_031386143.1">
    <property type="nucleotide sequence ID" value="XM_031530283.1"/>
</dbReference>
<evidence type="ECO:0000313" key="4">
    <source>
        <dbReference type="RefSeq" id="XP_031386143.1"/>
    </source>
</evidence>